<dbReference type="Proteomes" id="UP000050640">
    <property type="component" value="Unplaced"/>
</dbReference>
<feature type="region of interest" description="Disordered" evidence="1">
    <location>
        <begin position="248"/>
        <end position="267"/>
    </location>
</feature>
<organism evidence="2 3">
    <name type="scientific">Elaeophora elaphi</name>
    <dbReference type="NCBI Taxonomy" id="1147741"/>
    <lineage>
        <taxon>Eukaryota</taxon>
        <taxon>Metazoa</taxon>
        <taxon>Ecdysozoa</taxon>
        <taxon>Nematoda</taxon>
        <taxon>Chromadorea</taxon>
        <taxon>Rhabditida</taxon>
        <taxon>Spirurina</taxon>
        <taxon>Spiruromorpha</taxon>
        <taxon>Filarioidea</taxon>
        <taxon>Onchocercidae</taxon>
        <taxon>Elaeophora</taxon>
    </lineage>
</organism>
<name>A0A0R3S4M2_9BILA</name>
<evidence type="ECO:0000256" key="1">
    <source>
        <dbReference type="SAM" id="MobiDB-lite"/>
    </source>
</evidence>
<evidence type="ECO:0000313" key="3">
    <source>
        <dbReference type="WBParaSite" id="EEL_0000974101-mRNA-1"/>
    </source>
</evidence>
<proteinExistence type="predicted"/>
<accession>A0A0R3S4M2</accession>
<feature type="region of interest" description="Disordered" evidence="1">
    <location>
        <begin position="599"/>
        <end position="629"/>
    </location>
</feature>
<sequence length="629" mass="69436">MSVCVDSTLISQTVIPNKQTEKTDNLRQAVSMGLELMRTHFKRIDIRPEDLGEDDDPICMPEPIFEPYDENLARPLPLLIGCSDWNSSSYAGSSEECAEIAKVTEEVVISLPPFTQPRMAECKDSSYSDALNGKLACVAPNQLPSNIKNAEGSNEYGSETYMPQDAVAASSSQGSLLKENEVDNTTDFTSNLSWNGASQRYSEVPIIPRNSKVSLGYSHSEVSHRPPGLEGSTRLPESQIPIKRVFTADTIEDQPKGKTSEDGSNAMDKLFVDSSSDEDDLFSDLKNTNMETKQHISMYSNGSQIISISEREKTDLKTDMDVRSPDVFADVSKPKNSLKATDYVFVNDAQTSGTFRNKLDGILSSKIMSNAISGMEERQEKEITGERMKIDGTNAVLPSLAKLRAKGPPRRSPSRLLQHSGKSNGKDEVRSVHSVVMTASAEDNQTVREKAEVYKERQGGQVKINAGKCTAENVSNSKQRNDINSIFSSDSDDDIFSTLSSNSKTNVLIPKSHIRNNDVQSLPFSRERSLITSASRTLTPKTDFKVKNLFDSDDEDIFASSILVKKRGQESVRDKEVVVGKVIQEAVIPKKDESVIEKKETVVPRKKPSTSKPKRIDIFGDDSDGDLFN</sequence>
<feature type="region of interest" description="Disordered" evidence="1">
    <location>
        <begin position="404"/>
        <end position="429"/>
    </location>
</feature>
<keyword evidence="2" id="KW-1185">Reference proteome</keyword>
<evidence type="ECO:0000313" key="2">
    <source>
        <dbReference type="Proteomes" id="UP000050640"/>
    </source>
</evidence>
<reference evidence="3" key="1">
    <citation type="submission" date="2017-02" db="UniProtKB">
        <authorList>
            <consortium name="WormBaseParasite"/>
        </authorList>
    </citation>
    <scope>IDENTIFICATION</scope>
</reference>
<dbReference type="WBParaSite" id="EEL_0000974101-mRNA-1">
    <property type="protein sequence ID" value="EEL_0000974101-mRNA-1"/>
    <property type="gene ID" value="EEL_0000974101"/>
</dbReference>
<feature type="compositionally biased region" description="Acidic residues" evidence="1">
    <location>
        <begin position="619"/>
        <end position="629"/>
    </location>
</feature>
<feature type="compositionally biased region" description="Basic residues" evidence="1">
    <location>
        <begin position="404"/>
        <end position="413"/>
    </location>
</feature>
<dbReference type="STRING" id="1147741.A0A0R3S4M2"/>
<dbReference type="AlphaFoldDB" id="A0A0R3S4M2"/>
<protein>
    <submittedName>
        <fullName evidence="3">CAP-ZIP_m domain-containing protein</fullName>
    </submittedName>
</protein>
<feature type="compositionally biased region" description="Basic residues" evidence="1">
    <location>
        <begin position="604"/>
        <end position="613"/>
    </location>
</feature>